<keyword evidence="3" id="KW-0805">Transcription regulation</keyword>
<gene>
    <name evidence="7" type="ORF">GX576_02485</name>
</gene>
<keyword evidence="2" id="KW-0067">ATP-binding</keyword>
<dbReference type="SMART" id="SM00382">
    <property type="entry name" value="AAA"/>
    <property type="match status" value="1"/>
</dbReference>
<dbReference type="PROSITE" id="PS00675">
    <property type="entry name" value="SIGMA54_INTERACT_1"/>
    <property type="match status" value="1"/>
</dbReference>
<dbReference type="Pfam" id="PF01590">
    <property type="entry name" value="GAF"/>
    <property type="match status" value="1"/>
</dbReference>
<dbReference type="InterPro" id="IPR025944">
    <property type="entry name" value="Sigma_54_int_dom_CS"/>
</dbReference>
<dbReference type="Pfam" id="PF00158">
    <property type="entry name" value="Sigma54_activat"/>
    <property type="match status" value="1"/>
</dbReference>
<dbReference type="InterPro" id="IPR027417">
    <property type="entry name" value="P-loop_NTPase"/>
</dbReference>
<dbReference type="SUPFAM" id="SSF46689">
    <property type="entry name" value="Homeodomain-like"/>
    <property type="match status" value="1"/>
</dbReference>
<accession>A0A7X7LTZ1</accession>
<dbReference type="InterPro" id="IPR003018">
    <property type="entry name" value="GAF"/>
</dbReference>
<dbReference type="AlphaFoldDB" id="A0A7X7LTZ1"/>
<keyword evidence="4" id="KW-0238">DNA-binding</keyword>
<dbReference type="PROSITE" id="PS50045">
    <property type="entry name" value="SIGMA54_INTERACT_4"/>
    <property type="match status" value="1"/>
</dbReference>
<dbReference type="InterPro" id="IPR029016">
    <property type="entry name" value="GAF-like_dom_sf"/>
</dbReference>
<dbReference type="InterPro" id="IPR025943">
    <property type="entry name" value="Sigma_54_int_dom_ATP-bd_2"/>
</dbReference>
<dbReference type="InterPro" id="IPR002197">
    <property type="entry name" value="HTH_Fis"/>
</dbReference>
<dbReference type="CDD" id="cd00009">
    <property type="entry name" value="AAA"/>
    <property type="match status" value="1"/>
</dbReference>
<dbReference type="PROSITE" id="PS00688">
    <property type="entry name" value="SIGMA54_INTERACT_3"/>
    <property type="match status" value="1"/>
</dbReference>
<protein>
    <submittedName>
        <fullName evidence="7">Sigma-54-dependent Fis family transcriptional regulator</fullName>
    </submittedName>
</protein>
<dbReference type="SUPFAM" id="SSF52540">
    <property type="entry name" value="P-loop containing nucleoside triphosphate hydrolases"/>
    <property type="match status" value="1"/>
</dbReference>
<dbReference type="Gene3D" id="3.40.50.300">
    <property type="entry name" value="P-loop containing nucleotide triphosphate hydrolases"/>
    <property type="match status" value="1"/>
</dbReference>
<evidence type="ECO:0000256" key="2">
    <source>
        <dbReference type="ARBA" id="ARBA00022840"/>
    </source>
</evidence>
<proteinExistence type="predicted"/>
<dbReference type="OrthoDB" id="9761705at2"/>
<feature type="domain" description="Sigma-54 factor interaction" evidence="6">
    <location>
        <begin position="331"/>
        <end position="557"/>
    </location>
</feature>
<dbReference type="InterPro" id="IPR002078">
    <property type="entry name" value="Sigma_54_int"/>
</dbReference>
<dbReference type="Gene3D" id="1.10.8.60">
    <property type="match status" value="1"/>
</dbReference>
<evidence type="ECO:0000256" key="5">
    <source>
        <dbReference type="ARBA" id="ARBA00023163"/>
    </source>
</evidence>
<dbReference type="FunFam" id="3.40.50.300:FF:000006">
    <property type="entry name" value="DNA-binding transcriptional regulator NtrC"/>
    <property type="match status" value="1"/>
</dbReference>
<dbReference type="InterPro" id="IPR009057">
    <property type="entry name" value="Homeodomain-like_sf"/>
</dbReference>
<reference evidence="7 8" key="1">
    <citation type="journal article" date="2020" name="Biotechnol. Biofuels">
        <title>New insights from the biogas microbiome by comprehensive genome-resolved metagenomics of nearly 1600 species originating from multiple anaerobic digesters.</title>
        <authorList>
            <person name="Campanaro S."/>
            <person name="Treu L."/>
            <person name="Rodriguez-R L.M."/>
            <person name="Kovalovszki A."/>
            <person name="Ziels R.M."/>
            <person name="Maus I."/>
            <person name="Zhu X."/>
            <person name="Kougias P.G."/>
            <person name="Basile A."/>
            <person name="Luo G."/>
            <person name="Schluter A."/>
            <person name="Konstantinidis K.T."/>
            <person name="Angelidaki I."/>
        </authorList>
    </citation>
    <scope>NUCLEOTIDE SEQUENCE [LARGE SCALE GENOMIC DNA]</scope>
    <source>
        <strain evidence="7">AS06rmzACSIP_256</strain>
    </source>
</reference>
<keyword evidence="1" id="KW-0547">Nucleotide-binding</keyword>
<dbReference type="Gene3D" id="1.10.10.60">
    <property type="entry name" value="Homeodomain-like"/>
    <property type="match status" value="1"/>
</dbReference>
<keyword evidence="5" id="KW-0804">Transcription</keyword>
<dbReference type="InterPro" id="IPR058031">
    <property type="entry name" value="AAA_lid_NorR"/>
</dbReference>
<dbReference type="Pfam" id="PF02954">
    <property type="entry name" value="HTH_8"/>
    <property type="match status" value="1"/>
</dbReference>
<dbReference type="PANTHER" id="PTHR32071:SF77">
    <property type="entry name" value="TRANSCRIPTIONAL REGULATORY PROTEIN"/>
    <property type="match status" value="1"/>
</dbReference>
<name>A0A7X7LTZ1_9RHOO</name>
<organism evidence="7 8">
    <name type="scientific">Thauera phenolivorans</name>
    <dbReference type="NCBI Taxonomy" id="1792543"/>
    <lineage>
        <taxon>Bacteria</taxon>
        <taxon>Pseudomonadati</taxon>
        <taxon>Pseudomonadota</taxon>
        <taxon>Betaproteobacteria</taxon>
        <taxon>Rhodocyclales</taxon>
        <taxon>Zoogloeaceae</taxon>
        <taxon>Thauera</taxon>
    </lineage>
</organism>
<evidence type="ECO:0000256" key="1">
    <source>
        <dbReference type="ARBA" id="ARBA00022741"/>
    </source>
</evidence>
<evidence type="ECO:0000259" key="6">
    <source>
        <dbReference type="PROSITE" id="PS50045"/>
    </source>
</evidence>
<evidence type="ECO:0000256" key="4">
    <source>
        <dbReference type="ARBA" id="ARBA00023125"/>
    </source>
</evidence>
<dbReference type="PROSITE" id="PS00676">
    <property type="entry name" value="SIGMA54_INTERACT_2"/>
    <property type="match status" value="1"/>
</dbReference>
<dbReference type="GO" id="GO:0006355">
    <property type="term" value="P:regulation of DNA-templated transcription"/>
    <property type="evidence" value="ECO:0007669"/>
    <property type="project" value="InterPro"/>
</dbReference>
<dbReference type="SUPFAM" id="SSF55781">
    <property type="entry name" value="GAF domain-like"/>
    <property type="match status" value="1"/>
</dbReference>
<dbReference type="GO" id="GO:0005524">
    <property type="term" value="F:ATP binding"/>
    <property type="evidence" value="ECO:0007669"/>
    <property type="project" value="UniProtKB-KW"/>
</dbReference>
<comment type="caution">
    <text evidence="7">The sequence shown here is derived from an EMBL/GenBank/DDBJ whole genome shotgun (WGS) entry which is preliminary data.</text>
</comment>
<evidence type="ECO:0000313" key="7">
    <source>
        <dbReference type="EMBL" id="NLF53273.1"/>
    </source>
</evidence>
<sequence>MMNPYPRVEDTALREARRQLLERGEIAAGLVDPRLARSWARSQDAGLSPVGRNLDAERLSASHLRHALDRHQDFIAHAQPVMEYLYAQVEASHSMVILADDRGLLVHAMGDADFLGKAERVALAAGASWHEQQRGTNAIGTALAERVPVEIHGAEHFLERNSFLTCAAAPILDPGGRLLGVLDISGDHRSQHPHTHGLVRTAARMIENGLIRGRHRRDTLVHLHRQAEGLGSVAEGLLALSEDGWIIGANQAALAMLGLDTPDLGATPLAWVLAARLEDLADWGRRRGPQPMRVNTRRGEPLFVQIDAGKASIPAPACVRPGEPQDALAALDTGDARLKAVLEKARKVAGKAIPVLIHGESGAGKELLAQAIHRSGPRRQAPLVAVNCAALPENLIEAELFGYAPGAFTGAHKDGNPGRLREADGGTLFLDEIGDMPLALQCRLLRALQDREVTPLGGGKPVAVDFALICATHRCLRDEVEAGRFRADLYYRLNGLTLSLPPLRERSDFAALIDRLMREMAPGRTLSVAPAVARAFAAYAWPGNLRQLANALRTASALLDEGEETIDWEHLPDDLAAELRSPRTVMADAAPDKLRELSLLAIRRAIEAAGGNLSEAARRLGISRNTLYRKLKQIGD</sequence>
<evidence type="ECO:0000313" key="8">
    <source>
        <dbReference type="Proteomes" id="UP000536534"/>
    </source>
</evidence>
<dbReference type="Gene3D" id="3.30.450.40">
    <property type="match status" value="1"/>
</dbReference>
<dbReference type="PANTHER" id="PTHR32071">
    <property type="entry name" value="TRANSCRIPTIONAL REGULATORY PROTEIN"/>
    <property type="match status" value="1"/>
</dbReference>
<dbReference type="PRINTS" id="PR01590">
    <property type="entry name" value="HTHFIS"/>
</dbReference>
<dbReference type="EMBL" id="JAAYYV010000067">
    <property type="protein sequence ID" value="NLF53273.1"/>
    <property type="molecule type" value="Genomic_DNA"/>
</dbReference>
<dbReference type="InterPro" id="IPR025662">
    <property type="entry name" value="Sigma_54_int_dom_ATP-bd_1"/>
</dbReference>
<dbReference type="Pfam" id="PF25601">
    <property type="entry name" value="AAA_lid_14"/>
    <property type="match status" value="1"/>
</dbReference>
<evidence type="ECO:0000256" key="3">
    <source>
        <dbReference type="ARBA" id="ARBA00023015"/>
    </source>
</evidence>
<dbReference type="Proteomes" id="UP000536534">
    <property type="component" value="Unassembled WGS sequence"/>
</dbReference>
<dbReference type="GO" id="GO:0043565">
    <property type="term" value="F:sequence-specific DNA binding"/>
    <property type="evidence" value="ECO:0007669"/>
    <property type="project" value="InterPro"/>
</dbReference>
<dbReference type="InterPro" id="IPR003593">
    <property type="entry name" value="AAA+_ATPase"/>
</dbReference>